<reference evidence="2" key="1">
    <citation type="submission" date="2016-11" db="EMBL/GenBank/DDBJ databases">
        <authorList>
            <person name="Varghese N."/>
            <person name="Submissions S."/>
        </authorList>
    </citation>
    <scope>NUCLEOTIDE SEQUENCE [LARGE SCALE GENOMIC DNA]</scope>
    <source>
        <strain evidence="2">DSM 21264</strain>
    </source>
</reference>
<dbReference type="AlphaFoldDB" id="A0A1M5FL26"/>
<protein>
    <submittedName>
        <fullName evidence="1">Uncharacterized protein</fullName>
    </submittedName>
</protein>
<dbReference type="Proteomes" id="UP000184159">
    <property type="component" value="Unassembled WGS sequence"/>
</dbReference>
<proteinExistence type="predicted"/>
<evidence type="ECO:0000313" key="1">
    <source>
        <dbReference type="EMBL" id="SHF92206.1"/>
    </source>
</evidence>
<evidence type="ECO:0000313" key="2">
    <source>
        <dbReference type="Proteomes" id="UP000184159"/>
    </source>
</evidence>
<gene>
    <name evidence="1" type="ORF">SAMN02745781_03516</name>
</gene>
<keyword evidence="2" id="KW-1185">Reference proteome</keyword>
<organism evidence="1 2">
    <name type="scientific">Vibrio gazogenes DSM 21264 = NBRC 103151</name>
    <dbReference type="NCBI Taxonomy" id="1123492"/>
    <lineage>
        <taxon>Bacteria</taxon>
        <taxon>Pseudomonadati</taxon>
        <taxon>Pseudomonadota</taxon>
        <taxon>Gammaproteobacteria</taxon>
        <taxon>Vibrionales</taxon>
        <taxon>Vibrionaceae</taxon>
        <taxon>Vibrio</taxon>
    </lineage>
</organism>
<dbReference type="EMBL" id="FQUH01000020">
    <property type="protein sequence ID" value="SHF92206.1"/>
    <property type="molecule type" value="Genomic_DNA"/>
</dbReference>
<name>A0A1M5FL26_VIBGA</name>
<accession>A0A1M5FL26</accession>
<sequence>MPYGWVSLGFALSVVTIPRNNEKLNFMYKKNLTTHQILFRNE</sequence>